<keyword evidence="2" id="KW-1185">Reference proteome</keyword>
<dbReference type="EMBL" id="SMLW01000476">
    <property type="protein sequence ID" value="MTI25031.1"/>
    <property type="molecule type" value="Genomic_DNA"/>
</dbReference>
<evidence type="ECO:0000313" key="1">
    <source>
        <dbReference type="EMBL" id="MTI25031.1"/>
    </source>
</evidence>
<dbReference type="Proteomes" id="UP000798808">
    <property type="component" value="Unassembled WGS sequence"/>
</dbReference>
<gene>
    <name evidence="1" type="ORF">E1163_08775</name>
</gene>
<name>A0ABW9RMV5_9BACT</name>
<accession>A0ABW9RMV5</accession>
<proteinExistence type="predicted"/>
<dbReference type="RefSeq" id="WP_155171068.1">
    <property type="nucleotide sequence ID" value="NZ_BAAAFL010000021.1"/>
</dbReference>
<reference evidence="1 2" key="1">
    <citation type="submission" date="2019-02" db="EMBL/GenBank/DDBJ databases">
        <authorList>
            <person name="Goldberg S.R."/>
            <person name="Haltli B.A."/>
            <person name="Correa H."/>
            <person name="Russell K.G."/>
        </authorList>
    </citation>
    <scope>NUCLEOTIDE SEQUENCE [LARGE SCALE GENOMIC DNA]</scope>
    <source>
        <strain evidence="1 2">JCM 16186</strain>
    </source>
</reference>
<comment type="caution">
    <text evidence="1">The sequence shown here is derived from an EMBL/GenBank/DDBJ whole genome shotgun (WGS) entry which is preliminary data.</text>
</comment>
<protein>
    <submittedName>
        <fullName evidence="1">Uncharacterized protein</fullName>
    </submittedName>
</protein>
<organism evidence="1 2">
    <name type="scientific">Fulvivirga kasyanovii</name>
    <dbReference type="NCBI Taxonomy" id="396812"/>
    <lineage>
        <taxon>Bacteria</taxon>
        <taxon>Pseudomonadati</taxon>
        <taxon>Bacteroidota</taxon>
        <taxon>Cytophagia</taxon>
        <taxon>Cytophagales</taxon>
        <taxon>Fulvivirgaceae</taxon>
        <taxon>Fulvivirga</taxon>
    </lineage>
</organism>
<evidence type="ECO:0000313" key="2">
    <source>
        <dbReference type="Proteomes" id="UP000798808"/>
    </source>
</evidence>
<sequence length="189" mass="21180">MTKEIQPTVEPDTEKDYQFTLEYSSRQLKQYLTACMNPGTRLQPNKVDSLVQLVMSGPRGTRFNPFIGEIPQAADKVTWTLQDTEPDADDVGEPTLHYIGFYSLDPDQASVTTSSYWNDYFDLDKYSVVAPNGCLYQSSADNTNKVTIGLRKDRGELLIGYGAVFTINIGRTLYCCRIDPIANIRSGNP</sequence>